<evidence type="ECO:0000256" key="4">
    <source>
        <dbReference type="ARBA" id="ARBA00022741"/>
    </source>
</evidence>
<keyword evidence="6 9" id="KW-0067">ATP-binding</keyword>
<dbReference type="Gene3D" id="3.30.200.20">
    <property type="entry name" value="Phosphorylase Kinase, domain 1"/>
    <property type="match status" value="1"/>
</dbReference>
<evidence type="ECO:0000256" key="3">
    <source>
        <dbReference type="ARBA" id="ARBA00022679"/>
    </source>
</evidence>
<evidence type="ECO:0000313" key="12">
    <source>
        <dbReference type="Proteomes" id="UP000521943"/>
    </source>
</evidence>
<dbReference type="InterPro" id="IPR000719">
    <property type="entry name" value="Prot_kinase_dom"/>
</dbReference>
<evidence type="ECO:0000256" key="9">
    <source>
        <dbReference type="PROSITE-ProRule" id="PRU10141"/>
    </source>
</evidence>
<protein>
    <recommendedName>
        <fullName evidence="1">non-specific serine/threonine protein kinase</fullName>
        <ecNumber evidence="1">2.7.11.1</ecNumber>
    </recommendedName>
</protein>
<evidence type="ECO:0000256" key="6">
    <source>
        <dbReference type="ARBA" id="ARBA00022840"/>
    </source>
</evidence>
<dbReference type="SUPFAM" id="SSF56112">
    <property type="entry name" value="Protein kinase-like (PK-like)"/>
    <property type="match status" value="1"/>
</dbReference>
<keyword evidence="3" id="KW-0808">Transferase</keyword>
<comment type="catalytic activity">
    <reaction evidence="8">
        <text>L-seryl-[protein] + ATP = O-phospho-L-seryl-[protein] + ADP + H(+)</text>
        <dbReference type="Rhea" id="RHEA:17989"/>
        <dbReference type="Rhea" id="RHEA-COMP:9863"/>
        <dbReference type="Rhea" id="RHEA-COMP:11604"/>
        <dbReference type="ChEBI" id="CHEBI:15378"/>
        <dbReference type="ChEBI" id="CHEBI:29999"/>
        <dbReference type="ChEBI" id="CHEBI:30616"/>
        <dbReference type="ChEBI" id="CHEBI:83421"/>
        <dbReference type="ChEBI" id="CHEBI:456216"/>
        <dbReference type="EC" id="2.7.11.1"/>
    </reaction>
</comment>
<dbReference type="PANTHER" id="PTHR47634:SF9">
    <property type="entry name" value="PROTEIN KINASE DOMAIN-CONTAINING PROTEIN-RELATED"/>
    <property type="match status" value="1"/>
</dbReference>
<dbReference type="GO" id="GO:0005524">
    <property type="term" value="F:ATP binding"/>
    <property type="evidence" value="ECO:0007669"/>
    <property type="project" value="UniProtKB-UniRule"/>
</dbReference>
<gene>
    <name evidence="11" type="ORF">DFP72DRAFT_1062217</name>
</gene>
<dbReference type="Pfam" id="PF00069">
    <property type="entry name" value="Pkinase"/>
    <property type="match status" value="2"/>
</dbReference>
<sequence length="399" mass="43946">MAPAITPDLNFYYPQPGTKLKGGRYVLLRPLGSGVYSTTWLVLDSQERDSDAPNQGYAAVKVLTRMATDAHKSGTMNELDFLKYIAHIASRSNLPVLLDDFEMIGPTGSHLCFVVTLMGLDVTSLRRSSPNNALRPYIVKKIISDVVESLSVLHESGIIHTDVKGNHVLFGGVHPDEIREELENHPPEVIGQFELSDGTKHYVFAARPFIGPARWNMLHLQSEAQAYQLIDLGHAQWAGQQPTVTTFGSGALRAPESVVGSDFGPHIDIWAVGCLTYELLAGESLFNPVGKDDREMEVELLSQIFALTGERYSELTLSRAQWSDDFLDKEGNLKGENVLNPTSVEARLSSRGFISEAEVTLAANFIGQCLKVEPANRPSAEDLLGHTWLYGAWCCNPDH</sequence>
<evidence type="ECO:0000256" key="2">
    <source>
        <dbReference type="ARBA" id="ARBA00022527"/>
    </source>
</evidence>
<dbReference type="EC" id="2.7.11.1" evidence="1"/>
<evidence type="ECO:0000256" key="1">
    <source>
        <dbReference type="ARBA" id="ARBA00012513"/>
    </source>
</evidence>
<feature type="binding site" evidence="9">
    <location>
        <position position="61"/>
    </location>
    <ligand>
        <name>ATP</name>
        <dbReference type="ChEBI" id="CHEBI:30616"/>
    </ligand>
</feature>
<dbReference type="PANTHER" id="PTHR47634">
    <property type="entry name" value="PROTEIN KINASE DOMAIN-CONTAINING PROTEIN-RELATED"/>
    <property type="match status" value="1"/>
</dbReference>
<dbReference type="Proteomes" id="UP000521943">
    <property type="component" value="Unassembled WGS sequence"/>
</dbReference>
<evidence type="ECO:0000256" key="5">
    <source>
        <dbReference type="ARBA" id="ARBA00022777"/>
    </source>
</evidence>
<dbReference type="InterPro" id="IPR017441">
    <property type="entry name" value="Protein_kinase_ATP_BS"/>
</dbReference>
<dbReference type="Gene3D" id="1.10.510.10">
    <property type="entry name" value="Transferase(Phosphotransferase) domain 1"/>
    <property type="match status" value="1"/>
</dbReference>
<evidence type="ECO:0000259" key="10">
    <source>
        <dbReference type="PROSITE" id="PS50011"/>
    </source>
</evidence>
<keyword evidence="2" id="KW-0723">Serine/threonine-protein kinase</keyword>
<evidence type="ECO:0000256" key="7">
    <source>
        <dbReference type="ARBA" id="ARBA00047899"/>
    </source>
</evidence>
<dbReference type="GO" id="GO:0000245">
    <property type="term" value="P:spliceosomal complex assembly"/>
    <property type="evidence" value="ECO:0007669"/>
    <property type="project" value="TreeGrafter"/>
</dbReference>
<accession>A0A8H6I929</accession>
<proteinExistence type="predicted"/>
<feature type="domain" description="Protein kinase" evidence="10">
    <location>
        <begin position="25"/>
        <end position="389"/>
    </location>
</feature>
<dbReference type="AlphaFoldDB" id="A0A8H6I929"/>
<comment type="caution">
    <text evidence="11">The sequence shown here is derived from an EMBL/GenBank/DDBJ whole genome shotgun (WGS) entry which is preliminary data.</text>
</comment>
<dbReference type="InterPro" id="IPR051334">
    <property type="entry name" value="SRPK"/>
</dbReference>
<dbReference type="OrthoDB" id="5979581at2759"/>
<keyword evidence="12" id="KW-1185">Reference proteome</keyword>
<dbReference type="PROSITE" id="PS00107">
    <property type="entry name" value="PROTEIN_KINASE_ATP"/>
    <property type="match status" value="1"/>
</dbReference>
<dbReference type="EMBL" id="JACGCI010000010">
    <property type="protein sequence ID" value="KAF6761190.1"/>
    <property type="molecule type" value="Genomic_DNA"/>
</dbReference>
<keyword evidence="5 11" id="KW-0418">Kinase</keyword>
<dbReference type="InterPro" id="IPR011009">
    <property type="entry name" value="Kinase-like_dom_sf"/>
</dbReference>
<dbReference type="GO" id="GO:0050684">
    <property type="term" value="P:regulation of mRNA processing"/>
    <property type="evidence" value="ECO:0007669"/>
    <property type="project" value="TreeGrafter"/>
</dbReference>
<organism evidence="11 12">
    <name type="scientific">Ephemerocybe angulata</name>
    <dbReference type="NCBI Taxonomy" id="980116"/>
    <lineage>
        <taxon>Eukaryota</taxon>
        <taxon>Fungi</taxon>
        <taxon>Dikarya</taxon>
        <taxon>Basidiomycota</taxon>
        <taxon>Agaricomycotina</taxon>
        <taxon>Agaricomycetes</taxon>
        <taxon>Agaricomycetidae</taxon>
        <taxon>Agaricales</taxon>
        <taxon>Agaricineae</taxon>
        <taxon>Psathyrellaceae</taxon>
        <taxon>Ephemerocybe</taxon>
    </lineage>
</organism>
<comment type="catalytic activity">
    <reaction evidence="7">
        <text>L-threonyl-[protein] + ATP = O-phospho-L-threonyl-[protein] + ADP + H(+)</text>
        <dbReference type="Rhea" id="RHEA:46608"/>
        <dbReference type="Rhea" id="RHEA-COMP:11060"/>
        <dbReference type="Rhea" id="RHEA-COMP:11605"/>
        <dbReference type="ChEBI" id="CHEBI:15378"/>
        <dbReference type="ChEBI" id="CHEBI:30013"/>
        <dbReference type="ChEBI" id="CHEBI:30616"/>
        <dbReference type="ChEBI" id="CHEBI:61977"/>
        <dbReference type="ChEBI" id="CHEBI:456216"/>
        <dbReference type="EC" id="2.7.11.1"/>
    </reaction>
</comment>
<dbReference type="GO" id="GO:0004674">
    <property type="term" value="F:protein serine/threonine kinase activity"/>
    <property type="evidence" value="ECO:0007669"/>
    <property type="project" value="UniProtKB-KW"/>
</dbReference>
<keyword evidence="4 9" id="KW-0547">Nucleotide-binding</keyword>
<evidence type="ECO:0000313" key="11">
    <source>
        <dbReference type="EMBL" id="KAF6761190.1"/>
    </source>
</evidence>
<name>A0A8H6I929_9AGAR</name>
<dbReference type="PROSITE" id="PS50011">
    <property type="entry name" value="PROTEIN_KINASE_DOM"/>
    <property type="match status" value="1"/>
</dbReference>
<evidence type="ECO:0000256" key="8">
    <source>
        <dbReference type="ARBA" id="ARBA00048679"/>
    </source>
</evidence>
<dbReference type="SMART" id="SM00220">
    <property type="entry name" value="S_TKc"/>
    <property type="match status" value="1"/>
</dbReference>
<reference evidence="11 12" key="1">
    <citation type="submission" date="2020-07" db="EMBL/GenBank/DDBJ databases">
        <title>Comparative genomics of pyrophilous fungi reveals a link between fire events and developmental genes.</title>
        <authorList>
            <consortium name="DOE Joint Genome Institute"/>
            <person name="Steindorff A.S."/>
            <person name="Carver A."/>
            <person name="Calhoun S."/>
            <person name="Stillman K."/>
            <person name="Liu H."/>
            <person name="Lipzen A."/>
            <person name="Pangilinan J."/>
            <person name="Labutti K."/>
            <person name="Bruns T.D."/>
            <person name="Grigoriev I.V."/>
        </authorList>
    </citation>
    <scope>NUCLEOTIDE SEQUENCE [LARGE SCALE GENOMIC DNA]</scope>
    <source>
        <strain evidence="11 12">CBS 144469</strain>
    </source>
</reference>